<keyword evidence="3" id="KW-1185">Reference proteome</keyword>
<feature type="compositionally biased region" description="Polar residues" evidence="1">
    <location>
        <begin position="1"/>
        <end position="11"/>
    </location>
</feature>
<reference evidence="3" key="1">
    <citation type="journal article" date="2012" name="Proc. Natl. Acad. Sci. U.S.A.">
        <title>Genome sequence of the button mushroom Agaricus bisporus reveals mechanisms governing adaptation to a humic-rich ecological niche.</title>
        <authorList>
            <person name="Morin E."/>
            <person name="Kohler A."/>
            <person name="Baker A.R."/>
            <person name="Foulongne-Oriol M."/>
            <person name="Lombard V."/>
            <person name="Nagy L.G."/>
            <person name="Ohm R.A."/>
            <person name="Patyshakuliyeva A."/>
            <person name="Brun A."/>
            <person name="Aerts A.L."/>
            <person name="Bailey A.M."/>
            <person name="Billette C."/>
            <person name="Coutinho P.M."/>
            <person name="Deakin G."/>
            <person name="Doddapaneni H."/>
            <person name="Floudas D."/>
            <person name="Grimwood J."/>
            <person name="Hilden K."/>
            <person name="Kuees U."/>
            <person name="LaButti K.M."/>
            <person name="Lapidus A."/>
            <person name="Lindquist E.A."/>
            <person name="Lucas S.M."/>
            <person name="Murat C."/>
            <person name="Riley R.W."/>
            <person name="Salamov A.A."/>
            <person name="Schmutz J."/>
            <person name="Subramanian V."/>
            <person name="Woesten H.A.B."/>
            <person name="Xu J."/>
            <person name="Eastwood D.C."/>
            <person name="Foster G.D."/>
            <person name="Sonnenberg A.S."/>
            <person name="Cullen D."/>
            <person name="de Vries R.P."/>
            <person name="Lundell T."/>
            <person name="Hibbett D.S."/>
            <person name="Henrissat B."/>
            <person name="Burton K.S."/>
            <person name="Kerrigan R.W."/>
            <person name="Challen M.P."/>
            <person name="Grigoriev I.V."/>
            <person name="Martin F."/>
        </authorList>
    </citation>
    <scope>NUCLEOTIDE SEQUENCE [LARGE SCALE GENOMIC DNA]</scope>
    <source>
        <strain evidence="3">JB137-S8 / ATCC MYA-4627 / FGSC 10392</strain>
    </source>
</reference>
<dbReference type="OMA" id="TACKYFA"/>
<dbReference type="InParanoid" id="K5X7D6"/>
<dbReference type="eggNOG" id="ENOG502SP4Y">
    <property type="taxonomic scope" value="Eukaryota"/>
</dbReference>
<dbReference type="HOGENOM" id="CLU_1532083_0_0_1"/>
<organism evidence="2 3">
    <name type="scientific">Agaricus bisporus var. burnettii (strain JB137-S8 / ATCC MYA-4627 / FGSC 10392)</name>
    <name type="common">White button mushroom</name>
    <dbReference type="NCBI Taxonomy" id="597362"/>
    <lineage>
        <taxon>Eukaryota</taxon>
        <taxon>Fungi</taxon>
        <taxon>Dikarya</taxon>
        <taxon>Basidiomycota</taxon>
        <taxon>Agaricomycotina</taxon>
        <taxon>Agaricomycetes</taxon>
        <taxon>Agaricomycetidae</taxon>
        <taxon>Agaricales</taxon>
        <taxon>Agaricineae</taxon>
        <taxon>Agaricaceae</taxon>
        <taxon>Agaricus</taxon>
    </lineage>
</organism>
<dbReference type="RefSeq" id="XP_007324975.1">
    <property type="nucleotide sequence ID" value="XM_007324913.1"/>
</dbReference>
<feature type="region of interest" description="Disordered" evidence="1">
    <location>
        <begin position="1"/>
        <end position="35"/>
    </location>
</feature>
<dbReference type="GeneID" id="18829018"/>
<evidence type="ECO:0000313" key="2">
    <source>
        <dbReference type="EMBL" id="EKM83821.1"/>
    </source>
</evidence>
<feature type="compositionally biased region" description="Low complexity" evidence="1">
    <location>
        <begin position="20"/>
        <end position="31"/>
    </location>
</feature>
<dbReference type="AlphaFoldDB" id="K5X7D6"/>
<dbReference type="Proteomes" id="UP000008493">
    <property type="component" value="Unassembled WGS sequence"/>
</dbReference>
<evidence type="ECO:0000256" key="1">
    <source>
        <dbReference type="SAM" id="MobiDB-lite"/>
    </source>
</evidence>
<dbReference type="KEGG" id="abp:AGABI1DRAFT32733"/>
<dbReference type="OrthoDB" id="3245901at2759"/>
<proteinExistence type="predicted"/>
<accession>K5X7D6</accession>
<evidence type="ECO:0000313" key="3">
    <source>
        <dbReference type="Proteomes" id="UP000008493"/>
    </source>
</evidence>
<name>K5X7D6_AGABU</name>
<dbReference type="EMBL" id="JH971385">
    <property type="protein sequence ID" value="EKM83821.1"/>
    <property type="molecule type" value="Genomic_DNA"/>
</dbReference>
<gene>
    <name evidence="2" type="ORF">AGABI1DRAFT_32733</name>
</gene>
<sequence length="175" mass="19155">MLSGTPFSLSPQPGKARHYSSSSIGDLSSGLPTENPITGKPPVATACKYFAHASSSSKLRISHPYARLYAKKDETKRRRIWNHALEKLIFSPYELSILGAPHRRTIYLASLEAHIDRIHAQLSDVGCCPVSVAELEPFRGLNSKTAKSMVSGLQHEVSVAKLKLLELERAVGCFA</sequence>
<protein>
    <submittedName>
        <fullName evidence="2">Uncharacterized protein</fullName>
    </submittedName>
</protein>